<organism evidence="1 2">
    <name type="scientific">Ixodes persulcatus</name>
    <name type="common">Taiga tick</name>
    <dbReference type="NCBI Taxonomy" id="34615"/>
    <lineage>
        <taxon>Eukaryota</taxon>
        <taxon>Metazoa</taxon>
        <taxon>Ecdysozoa</taxon>
        <taxon>Arthropoda</taxon>
        <taxon>Chelicerata</taxon>
        <taxon>Arachnida</taxon>
        <taxon>Acari</taxon>
        <taxon>Parasitiformes</taxon>
        <taxon>Ixodida</taxon>
        <taxon>Ixodoidea</taxon>
        <taxon>Ixodidae</taxon>
        <taxon>Ixodinae</taxon>
        <taxon>Ixodes</taxon>
    </lineage>
</organism>
<protein>
    <submittedName>
        <fullName evidence="1">Uncharacterized protein</fullName>
    </submittedName>
</protein>
<sequence>MPVADDECKKNAVCHTPVGQADFRKTPNARKNWIKHIRFPEKWLFDALCYQILELQICDRHSRAPSSSCQALWAKISIRWVPGHEGVPGNELTHKATQQVMRNPTHPSLQLRPSDISPSRPQPSDCNDPHEDQVLDSPELPPSGRGKASTQHDQAVGRPAPAARALSRTSSGPLAGNGRRKPRGKKLALRWRVVGHPTPGGGRHDRGGCIGAANNTGSSSVRSSASPSPELGSLSEEPFPSLAAPLSPSALTPSATNCLPRRHVTSRAGH</sequence>
<name>A0AC60QCF7_IXOPE</name>
<reference evidence="1 2" key="1">
    <citation type="journal article" date="2020" name="Cell">
        <title>Large-Scale Comparative Analyses of Tick Genomes Elucidate Their Genetic Diversity and Vector Capacities.</title>
        <authorList>
            <consortium name="Tick Genome and Microbiome Consortium (TIGMIC)"/>
            <person name="Jia N."/>
            <person name="Wang J."/>
            <person name="Shi W."/>
            <person name="Du L."/>
            <person name="Sun Y."/>
            <person name="Zhan W."/>
            <person name="Jiang J.F."/>
            <person name="Wang Q."/>
            <person name="Zhang B."/>
            <person name="Ji P."/>
            <person name="Bell-Sakyi L."/>
            <person name="Cui X.M."/>
            <person name="Yuan T.T."/>
            <person name="Jiang B.G."/>
            <person name="Yang W.F."/>
            <person name="Lam T.T."/>
            <person name="Chang Q.C."/>
            <person name="Ding S.J."/>
            <person name="Wang X.J."/>
            <person name="Zhu J.G."/>
            <person name="Ruan X.D."/>
            <person name="Zhao L."/>
            <person name="Wei J.T."/>
            <person name="Ye R.Z."/>
            <person name="Que T.C."/>
            <person name="Du C.H."/>
            <person name="Zhou Y.H."/>
            <person name="Cheng J.X."/>
            <person name="Dai P.F."/>
            <person name="Guo W.B."/>
            <person name="Han X.H."/>
            <person name="Huang E.J."/>
            <person name="Li L.F."/>
            <person name="Wei W."/>
            <person name="Gao Y.C."/>
            <person name="Liu J.Z."/>
            <person name="Shao H.Z."/>
            <person name="Wang X."/>
            <person name="Wang C.C."/>
            <person name="Yang T.C."/>
            <person name="Huo Q.B."/>
            <person name="Li W."/>
            <person name="Chen H.Y."/>
            <person name="Chen S.E."/>
            <person name="Zhou L.G."/>
            <person name="Ni X.B."/>
            <person name="Tian J.H."/>
            <person name="Sheng Y."/>
            <person name="Liu T."/>
            <person name="Pan Y.S."/>
            <person name="Xia L.Y."/>
            <person name="Li J."/>
            <person name="Zhao F."/>
            <person name="Cao W.C."/>
        </authorList>
    </citation>
    <scope>NUCLEOTIDE SEQUENCE [LARGE SCALE GENOMIC DNA]</scope>
    <source>
        <strain evidence="1">Iper-2018</strain>
    </source>
</reference>
<proteinExistence type="predicted"/>
<dbReference type="EMBL" id="JABSTQ010009259">
    <property type="protein sequence ID" value="KAG0431073.1"/>
    <property type="molecule type" value="Genomic_DNA"/>
</dbReference>
<keyword evidence="2" id="KW-1185">Reference proteome</keyword>
<evidence type="ECO:0000313" key="1">
    <source>
        <dbReference type="EMBL" id="KAG0431073.1"/>
    </source>
</evidence>
<accession>A0AC60QCF7</accession>
<dbReference type="Proteomes" id="UP000805193">
    <property type="component" value="Unassembled WGS sequence"/>
</dbReference>
<evidence type="ECO:0000313" key="2">
    <source>
        <dbReference type="Proteomes" id="UP000805193"/>
    </source>
</evidence>
<comment type="caution">
    <text evidence="1">The sequence shown here is derived from an EMBL/GenBank/DDBJ whole genome shotgun (WGS) entry which is preliminary data.</text>
</comment>
<gene>
    <name evidence="1" type="ORF">HPB47_022099</name>
</gene>